<evidence type="ECO:0000256" key="9">
    <source>
        <dbReference type="ARBA" id="ARBA00022842"/>
    </source>
</evidence>
<feature type="binding site" evidence="12">
    <location>
        <begin position="44"/>
        <end position="48"/>
    </location>
    <ligand>
        <name>substrate</name>
    </ligand>
</feature>
<keyword evidence="9 12" id="KW-0460">Magnesium</keyword>
<keyword evidence="6 12" id="KW-0547">Nucleotide-binding</keyword>
<evidence type="ECO:0000256" key="1">
    <source>
        <dbReference type="ARBA" id="ARBA00005380"/>
    </source>
</evidence>
<sequence>MRDDSRSRVFVVGSVNIDVRLGVEAMARPGETVLCSDLGRSVGGKGANQAVAVASLGAPTAFIGAVGDDDAGRDARAHLVRSHVDTGGLQTVGRRTGLAVIQVLPSGENAILVAPGANGAIDRDFLAGQLAGLTSRDLVITQLEIEVERVDEALHAARDHGALTFLNAAPARKLDRALLELVDVLVVNELEGAELSGLPETDAGSEAGLRALRSLGPQAVIQTLGAQGASYLDAAGSFGRVPAISTTVVDTTGAGDAFVGAAAIEYRATADLAAACRFGAETAARCVAQYGPLVAQD</sequence>
<dbReference type="GO" id="GO:0004747">
    <property type="term" value="F:ribokinase activity"/>
    <property type="evidence" value="ECO:0007669"/>
    <property type="project" value="UniProtKB-EC"/>
</dbReference>
<evidence type="ECO:0000256" key="11">
    <source>
        <dbReference type="ARBA" id="ARBA00023277"/>
    </source>
</evidence>
<dbReference type="PANTHER" id="PTHR10584:SF166">
    <property type="entry name" value="RIBOKINASE"/>
    <property type="match status" value="1"/>
</dbReference>
<comment type="caution">
    <text evidence="14">The sequence shown here is derived from an EMBL/GenBank/DDBJ whole genome shotgun (WGS) entry which is preliminary data.</text>
</comment>
<comment type="subcellular location">
    <subcellularLocation>
        <location evidence="12">Cytoplasm</location>
    </subcellularLocation>
</comment>
<keyword evidence="15" id="KW-1185">Reference proteome</keyword>
<dbReference type="Pfam" id="PF00294">
    <property type="entry name" value="PfkB"/>
    <property type="match status" value="1"/>
</dbReference>
<evidence type="ECO:0000256" key="5">
    <source>
        <dbReference type="ARBA" id="ARBA00022723"/>
    </source>
</evidence>
<keyword evidence="8 12" id="KW-0067">ATP-binding</keyword>
<dbReference type="Gene3D" id="3.40.1190.20">
    <property type="match status" value="1"/>
</dbReference>
<feature type="binding site" evidence="12">
    <location>
        <position position="289"/>
    </location>
    <ligand>
        <name>K(+)</name>
        <dbReference type="ChEBI" id="CHEBI:29103"/>
    </ligand>
</feature>
<evidence type="ECO:0000256" key="6">
    <source>
        <dbReference type="ARBA" id="ARBA00022741"/>
    </source>
</evidence>
<dbReference type="PANTHER" id="PTHR10584">
    <property type="entry name" value="SUGAR KINASE"/>
    <property type="match status" value="1"/>
</dbReference>
<feature type="binding site" evidence="12">
    <location>
        <position position="144"/>
    </location>
    <ligand>
        <name>substrate</name>
    </ligand>
</feature>
<comment type="similarity">
    <text evidence="1">Belongs to the carbohydrate kinase pfkB family.</text>
</comment>
<evidence type="ECO:0000313" key="14">
    <source>
        <dbReference type="EMBL" id="NIH56708.1"/>
    </source>
</evidence>
<feature type="binding site" evidence="12">
    <location>
        <begin position="16"/>
        <end position="18"/>
    </location>
    <ligand>
        <name>substrate</name>
    </ligand>
</feature>
<dbReference type="CDD" id="cd01174">
    <property type="entry name" value="ribokinase"/>
    <property type="match status" value="1"/>
</dbReference>
<feature type="binding site" evidence="12">
    <location>
        <position position="252"/>
    </location>
    <ligand>
        <name>K(+)</name>
        <dbReference type="ChEBI" id="CHEBI:29103"/>
    </ligand>
</feature>
<evidence type="ECO:0000256" key="7">
    <source>
        <dbReference type="ARBA" id="ARBA00022777"/>
    </source>
</evidence>
<proteinExistence type="inferred from homology"/>
<dbReference type="InterPro" id="IPR002173">
    <property type="entry name" value="Carboh/pur_kinase_PfkB_CS"/>
</dbReference>
<feature type="domain" description="Carbohydrate kinase PfkB" evidence="13">
    <location>
        <begin position="8"/>
        <end position="292"/>
    </location>
</feature>
<keyword evidence="11 12" id="KW-0119">Carbohydrate metabolism</keyword>
<keyword evidence="12" id="KW-0963">Cytoplasm</keyword>
<comment type="caution">
    <text evidence="12">Lacks conserved residue(s) required for the propagation of feature annotation.</text>
</comment>
<dbReference type="EMBL" id="JAAMOZ010000001">
    <property type="protein sequence ID" value="NIH56708.1"/>
    <property type="molecule type" value="Genomic_DNA"/>
</dbReference>
<evidence type="ECO:0000259" key="13">
    <source>
        <dbReference type="Pfam" id="PF00294"/>
    </source>
</evidence>
<feature type="binding site" evidence="12">
    <location>
        <position position="286"/>
    </location>
    <ligand>
        <name>K(+)</name>
        <dbReference type="ChEBI" id="CHEBI:29103"/>
    </ligand>
</feature>
<evidence type="ECO:0000256" key="8">
    <source>
        <dbReference type="ARBA" id="ARBA00022840"/>
    </source>
</evidence>
<accession>A0ABX0SHA4</accession>
<evidence type="ECO:0000256" key="3">
    <source>
        <dbReference type="ARBA" id="ARBA00016943"/>
    </source>
</evidence>
<dbReference type="SUPFAM" id="SSF53613">
    <property type="entry name" value="Ribokinase-like"/>
    <property type="match status" value="1"/>
</dbReference>
<evidence type="ECO:0000256" key="2">
    <source>
        <dbReference type="ARBA" id="ARBA00012035"/>
    </source>
</evidence>
<dbReference type="EC" id="2.7.1.15" evidence="2 12"/>
<evidence type="ECO:0000256" key="12">
    <source>
        <dbReference type="HAMAP-Rule" id="MF_01987"/>
    </source>
</evidence>
<dbReference type="PRINTS" id="PR00990">
    <property type="entry name" value="RIBOKINASE"/>
</dbReference>
<comment type="function">
    <text evidence="12">Catalyzes the phosphorylation of ribose at O-5 in a reaction requiring ATP and magnesium. The resulting D-ribose-5-phosphate can then be used either for sythesis of nucleotides, histidine, and tryptophan, or as a component of the pentose phosphate pathway.</text>
</comment>
<dbReference type="InterPro" id="IPR011611">
    <property type="entry name" value="PfkB_dom"/>
</dbReference>
<comment type="cofactor">
    <cofactor evidence="12">
        <name>Mg(2+)</name>
        <dbReference type="ChEBI" id="CHEBI:18420"/>
    </cofactor>
    <text evidence="12">Requires a divalent cation, most likely magnesium in vivo, as an electrophilic catalyst to aid phosphoryl group transfer. It is the chelate of the metal and the nucleotide that is the actual substrate.</text>
</comment>
<feature type="binding site" evidence="12">
    <location>
        <begin position="223"/>
        <end position="228"/>
    </location>
    <ligand>
        <name>ATP</name>
        <dbReference type="ChEBI" id="CHEBI:30616"/>
    </ligand>
</feature>
<evidence type="ECO:0000256" key="10">
    <source>
        <dbReference type="ARBA" id="ARBA00022958"/>
    </source>
</evidence>
<keyword evidence="5 12" id="KW-0479">Metal-binding</keyword>
<gene>
    <name evidence="12" type="primary">rbsK</name>
    <name evidence="14" type="ORF">FB473_001353</name>
</gene>
<dbReference type="InterPro" id="IPR002139">
    <property type="entry name" value="Ribo/fructo_kinase"/>
</dbReference>
<organism evidence="14 15">
    <name type="scientific">Brooklawnia cerclae</name>
    <dbReference type="NCBI Taxonomy" id="349934"/>
    <lineage>
        <taxon>Bacteria</taxon>
        <taxon>Bacillati</taxon>
        <taxon>Actinomycetota</taxon>
        <taxon>Actinomycetes</taxon>
        <taxon>Propionibacteriales</taxon>
        <taxon>Propionibacteriaceae</taxon>
        <taxon>Brooklawnia</taxon>
    </lineage>
</organism>
<protein>
    <recommendedName>
        <fullName evidence="3 12">Ribokinase</fullName>
        <shortName evidence="12">RK</shortName>
        <ecNumber evidence="2 12">2.7.1.15</ecNumber>
    </recommendedName>
</protein>
<comment type="similarity">
    <text evidence="12">Belongs to the carbohydrate kinase PfkB family. Ribokinase subfamily.</text>
</comment>
<name>A0ABX0SHA4_9ACTN</name>
<dbReference type="Proteomes" id="UP000749311">
    <property type="component" value="Unassembled WGS sequence"/>
</dbReference>
<dbReference type="RefSeq" id="WP_167165844.1">
    <property type="nucleotide sequence ID" value="NZ_BAAAOO010000015.1"/>
</dbReference>
<comment type="activity regulation">
    <text evidence="12">Activated by a monovalent cation that binds near, but not in, the active site. The most likely occupant of the site in vivo is potassium. Ion binding induces a conformational change that may alter substrate affinity.</text>
</comment>
<keyword evidence="10 12" id="KW-0630">Potassium</keyword>
<feature type="active site" description="Proton acceptor" evidence="12">
    <location>
        <position position="256"/>
    </location>
</feature>
<keyword evidence="4 12" id="KW-0808">Transferase</keyword>
<reference evidence="14 15" key="1">
    <citation type="submission" date="2020-02" db="EMBL/GenBank/DDBJ databases">
        <title>Sequencing the genomes of 1000 actinobacteria strains.</title>
        <authorList>
            <person name="Klenk H.-P."/>
        </authorList>
    </citation>
    <scope>NUCLEOTIDE SEQUENCE [LARGE SCALE GENOMIC DNA]</scope>
    <source>
        <strain evidence="14 15">DSM 19609</strain>
    </source>
</reference>
<feature type="binding site" evidence="12">
    <location>
        <position position="250"/>
    </location>
    <ligand>
        <name>K(+)</name>
        <dbReference type="ChEBI" id="CHEBI:29103"/>
    </ligand>
</feature>
<dbReference type="PROSITE" id="PS00584">
    <property type="entry name" value="PFKB_KINASES_2"/>
    <property type="match status" value="1"/>
</dbReference>
<comment type="pathway">
    <text evidence="12">Carbohydrate metabolism; D-ribose degradation; D-ribose 5-phosphate from beta-D-ribopyranose: step 2/2.</text>
</comment>
<evidence type="ECO:0000256" key="4">
    <source>
        <dbReference type="ARBA" id="ARBA00022679"/>
    </source>
</evidence>
<dbReference type="HAMAP" id="MF_01987">
    <property type="entry name" value="Ribokinase"/>
    <property type="match status" value="1"/>
</dbReference>
<feature type="binding site" evidence="12">
    <location>
        <position position="291"/>
    </location>
    <ligand>
        <name>K(+)</name>
        <dbReference type="ChEBI" id="CHEBI:29103"/>
    </ligand>
</feature>
<evidence type="ECO:0000313" key="15">
    <source>
        <dbReference type="Proteomes" id="UP000749311"/>
    </source>
</evidence>
<dbReference type="PROSITE" id="PS00583">
    <property type="entry name" value="PFKB_KINASES_1"/>
    <property type="match status" value="1"/>
</dbReference>
<comment type="catalytic activity">
    <reaction evidence="12">
        <text>D-ribose + ATP = D-ribose 5-phosphate + ADP + H(+)</text>
        <dbReference type="Rhea" id="RHEA:13697"/>
        <dbReference type="ChEBI" id="CHEBI:15378"/>
        <dbReference type="ChEBI" id="CHEBI:30616"/>
        <dbReference type="ChEBI" id="CHEBI:47013"/>
        <dbReference type="ChEBI" id="CHEBI:78346"/>
        <dbReference type="ChEBI" id="CHEBI:456216"/>
        <dbReference type="EC" id="2.7.1.15"/>
    </reaction>
</comment>
<dbReference type="InterPro" id="IPR029056">
    <property type="entry name" value="Ribokinase-like"/>
</dbReference>
<dbReference type="InterPro" id="IPR011877">
    <property type="entry name" value="Ribokinase"/>
</dbReference>
<feature type="binding site" evidence="12">
    <location>
        <position position="188"/>
    </location>
    <ligand>
        <name>ATP</name>
        <dbReference type="ChEBI" id="CHEBI:30616"/>
    </ligand>
</feature>
<comment type="subunit">
    <text evidence="12">Homodimer.</text>
</comment>
<feature type="binding site" evidence="12">
    <location>
        <begin position="255"/>
        <end position="256"/>
    </location>
    <ligand>
        <name>ATP</name>
        <dbReference type="ChEBI" id="CHEBI:30616"/>
    </ligand>
</feature>
<keyword evidence="7 12" id="KW-0418">Kinase</keyword>
<feature type="binding site" evidence="12">
    <location>
        <position position="256"/>
    </location>
    <ligand>
        <name>substrate</name>
    </ligand>
</feature>